<sequence>MLATWFSADHKETDISVQSILYVTSILVYNIYFHPLRNYPGPKIWAASRIPYALMIISGHSHKRVLQLHEQYGEVVRIAPDELAFISPEAWHNIMGHRKQGQGENGKDPLFWEPQPNAIIAASRENHGRLRRVLAHGFSSQAIMDQQPLVRRYVDLLIERLRERCKDGTEPVGMVSWYNWTTFDIIGDLVFGESFGCLEGSDYHPWVKFIFDAVRINAIQTMFRRWTVTRFCLRWFLPKSLMERAFKHRKLSEEKVAQRLGLGHSRPDFMEAMSHPKAGLSMTMPEIIDNAKFLILAGSETTATALSGATHLLATHPEVLAKLEQEVRTSFIDESQIDLITVQRLDYMLAVLNEAMRFYPPVPTPPLRVTQPQGDTILGHYVPGGTLLGIWQWPMYHSPKNFTLPDAFAPERWLGDPRFAGDRIQALQPFSVGPRNCIGKNLAYAEMRMILARIIWNFDLRLVEPDFNWFDANKTYVLWEKPEYHMYLTPRDMSKKVS</sequence>
<dbReference type="InterPro" id="IPR017972">
    <property type="entry name" value="Cyt_P450_CS"/>
</dbReference>
<dbReference type="GO" id="GO:0005506">
    <property type="term" value="F:iron ion binding"/>
    <property type="evidence" value="ECO:0007669"/>
    <property type="project" value="InterPro"/>
</dbReference>
<evidence type="ECO:0000256" key="4">
    <source>
        <dbReference type="ARBA" id="ARBA00022723"/>
    </source>
</evidence>
<name>A0A9N9XZR7_9HYPO</name>
<keyword evidence="4 8" id="KW-0479">Metal-binding</keyword>
<dbReference type="InterPro" id="IPR001128">
    <property type="entry name" value="Cyt_P450"/>
</dbReference>
<dbReference type="PROSITE" id="PS00086">
    <property type="entry name" value="CYTOCHROME_P450"/>
    <property type="match status" value="1"/>
</dbReference>
<dbReference type="GO" id="GO:0009403">
    <property type="term" value="P:toxin biosynthetic process"/>
    <property type="evidence" value="ECO:0007669"/>
    <property type="project" value="UniProtKB-ARBA"/>
</dbReference>
<protein>
    <recommendedName>
        <fullName evidence="12">Isotrichodermin C-15 hydroxylase</fullName>
    </recommendedName>
</protein>
<dbReference type="InterPro" id="IPR050121">
    <property type="entry name" value="Cytochrome_P450_monoxygenase"/>
</dbReference>
<dbReference type="FunFam" id="1.10.630.10:FF:000047">
    <property type="entry name" value="Cytochrome P450 monooxygenase"/>
    <property type="match status" value="1"/>
</dbReference>
<dbReference type="CDD" id="cd11058">
    <property type="entry name" value="CYP60B-like"/>
    <property type="match status" value="1"/>
</dbReference>
<keyword evidence="11" id="KW-1185">Reference proteome</keyword>
<dbReference type="SUPFAM" id="SSF48264">
    <property type="entry name" value="Cytochrome P450"/>
    <property type="match status" value="1"/>
</dbReference>
<dbReference type="GO" id="GO:0020037">
    <property type="term" value="F:heme binding"/>
    <property type="evidence" value="ECO:0007669"/>
    <property type="project" value="InterPro"/>
</dbReference>
<dbReference type="Gene3D" id="1.10.630.10">
    <property type="entry name" value="Cytochrome P450"/>
    <property type="match status" value="1"/>
</dbReference>
<evidence type="ECO:0000313" key="10">
    <source>
        <dbReference type="EMBL" id="CAG9982954.1"/>
    </source>
</evidence>
<evidence type="ECO:0000313" key="11">
    <source>
        <dbReference type="Proteomes" id="UP000754883"/>
    </source>
</evidence>
<dbReference type="OrthoDB" id="1470350at2759"/>
<evidence type="ECO:0000256" key="7">
    <source>
        <dbReference type="ARBA" id="ARBA00023033"/>
    </source>
</evidence>
<evidence type="ECO:0000256" key="6">
    <source>
        <dbReference type="ARBA" id="ARBA00023004"/>
    </source>
</evidence>
<evidence type="ECO:0000256" key="9">
    <source>
        <dbReference type="RuleBase" id="RU000461"/>
    </source>
</evidence>
<dbReference type="PRINTS" id="PR00385">
    <property type="entry name" value="P450"/>
</dbReference>
<dbReference type="GO" id="GO:0016705">
    <property type="term" value="F:oxidoreductase activity, acting on paired donors, with incorporation or reduction of molecular oxygen"/>
    <property type="evidence" value="ECO:0007669"/>
    <property type="project" value="InterPro"/>
</dbReference>
<dbReference type="PANTHER" id="PTHR24305">
    <property type="entry name" value="CYTOCHROME P450"/>
    <property type="match status" value="1"/>
</dbReference>
<keyword evidence="7 9" id="KW-0503">Monooxygenase</keyword>
<feature type="binding site" description="axial binding residue" evidence="8">
    <location>
        <position position="437"/>
    </location>
    <ligand>
        <name>heme</name>
        <dbReference type="ChEBI" id="CHEBI:30413"/>
    </ligand>
    <ligandPart>
        <name>Fe</name>
        <dbReference type="ChEBI" id="CHEBI:18248"/>
    </ligandPart>
</feature>
<keyword evidence="5 9" id="KW-0560">Oxidoreductase</keyword>
<dbReference type="InterPro" id="IPR002401">
    <property type="entry name" value="Cyt_P450_E_grp-I"/>
</dbReference>
<evidence type="ECO:0000256" key="2">
    <source>
        <dbReference type="ARBA" id="ARBA00010617"/>
    </source>
</evidence>
<dbReference type="GO" id="GO:0004497">
    <property type="term" value="F:monooxygenase activity"/>
    <property type="evidence" value="ECO:0007669"/>
    <property type="project" value="UniProtKB-KW"/>
</dbReference>
<organism evidence="10 11">
    <name type="scientific">Clonostachys byssicola</name>
    <dbReference type="NCBI Taxonomy" id="160290"/>
    <lineage>
        <taxon>Eukaryota</taxon>
        <taxon>Fungi</taxon>
        <taxon>Dikarya</taxon>
        <taxon>Ascomycota</taxon>
        <taxon>Pezizomycotina</taxon>
        <taxon>Sordariomycetes</taxon>
        <taxon>Hypocreomycetidae</taxon>
        <taxon>Hypocreales</taxon>
        <taxon>Bionectriaceae</taxon>
        <taxon>Clonostachys</taxon>
    </lineage>
</organism>
<evidence type="ECO:0000256" key="3">
    <source>
        <dbReference type="ARBA" id="ARBA00022617"/>
    </source>
</evidence>
<dbReference type="EMBL" id="CABFNO020001350">
    <property type="protein sequence ID" value="CAG9982954.1"/>
    <property type="molecule type" value="Genomic_DNA"/>
</dbReference>
<dbReference type="PRINTS" id="PR00463">
    <property type="entry name" value="EP450I"/>
</dbReference>
<evidence type="ECO:0008006" key="12">
    <source>
        <dbReference type="Google" id="ProtNLM"/>
    </source>
</evidence>
<keyword evidence="6 8" id="KW-0408">Iron</keyword>
<comment type="caution">
    <text evidence="10">The sequence shown here is derived from an EMBL/GenBank/DDBJ whole genome shotgun (WGS) entry which is preliminary data.</text>
</comment>
<evidence type="ECO:0000256" key="1">
    <source>
        <dbReference type="ARBA" id="ARBA00001971"/>
    </source>
</evidence>
<evidence type="ECO:0000256" key="8">
    <source>
        <dbReference type="PIRSR" id="PIRSR602401-1"/>
    </source>
</evidence>
<accession>A0A9N9XZR7</accession>
<keyword evidence="3 8" id="KW-0349">Heme</keyword>
<comment type="similarity">
    <text evidence="2 9">Belongs to the cytochrome P450 family.</text>
</comment>
<dbReference type="Proteomes" id="UP000754883">
    <property type="component" value="Unassembled WGS sequence"/>
</dbReference>
<dbReference type="AlphaFoldDB" id="A0A9N9XZR7"/>
<proteinExistence type="inferred from homology"/>
<comment type="cofactor">
    <cofactor evidence="1 8">
        <name>heme</name>
        <dbReference type="ChEBI" id="CHEBI:30413"/>
    </cofactor>
</comment>
<gene>
    <name evidence="10" type="ORF">CBYS24578_00011229</name>
</gene>
<dbReference type="InterPro" id="IPR036396">
    <property type="entry name" value="Cyt_P450_sf"/>
</dbReference>
<dbReference type="Pfam" id="PF00067">
    <property type="entry name" value="p450"/>
    <property type="match status" value="1"/>
</dbReference>
<evidence type="ECO:0000256" key="5">
    <source>
        <dbReference type="ARBA" id="ARBA00023002"/>
    </source>
</evidence>
<reference evidence="10" key="1">
    <citation type="submission" date="2021-10" db="EMBL/GenBank/DDBJ databases">
        <authorList>
            <person name="Piombo E."/>
        </authorList>
    </citation>
    <scope>NUCLEOTIDE SEQUENCE</scope>
</reference>
<dbReference type="PANTHER" id="PTHR24305:SF230">
    <property type="entry name" value="P450, PUTATIVE (EUROFUNG)-RELATED"/>
    <property type="match status" value="1"/>
</dbReference>